<dbReference type="AlphaFoldDB" id="A0A2P8H763"/>
<keyword evidence="3" id="KW-1185">Reference proteome</keyword>
<feature type="transmembrane region" description="Helical" evidence="1">
    <location>
        <begin position="21"/>
        <end position="46"/>
    </location>
</feature>
<evidence type="ECO:0000313" key="3">
    <source>
        <dbReference type="Proteomes" id="UP000242682"/>
    </source>
</evidence>
<dbReference type="RefSeq" id="WP_181313535.1">
    <property type="nucleotide sequence ID" value="NZ_PYAT01000001.1"/>
</dbReference>
<keyword evidence="1" id="KW-0472">Membrane</keyword>
<comment type="caution">
    <text evidence="2">The sequence shown here is derived from an EMBL/GenBank/DDBJ whole genome shotgun (WGS) entry which is preliminary data.</text>
</comment>
<sequence length="55" mass="6660">MEKKNDKKKENGIVKDCFAELGMHILFEIIINIIWNILLFIPRVIIRFLLRVFSW</sequence>
<accession>A0A2P8H763</accession>
<keyword evidence="1" id="KW-0812">Transmembrane</keyword>
<evidence type="ECO:0000313" key="2">
    <source>
        <dbReference type="EMBL" id="PSL42053.1"/>
    </source>
</evidence>
<reference evidence="2 3" key="1">
    <citation type="submission" date="2018-03" db="EMBL/GenBank/DDBJ databases">
        <title>Genomic Encyclopedia of Type Strains, Phase III (KMG-III): the genomes of soil and plant-associated and newly described type strains.</title>
        <authorList>
            <person name="Whitman W."/>
        </authorList>
    </citation>
    <scope>NUCLEOTIDE SEQUENCE [LARGE SCALE GENOMIC DNA]</scope>
    <source>
        <strain evidence="2 3">CGMCC 1.12259</strain>
    </source>
</reference>
<dbReference type="EMBL" id="PYAT01000001">
    <property type="protein sequence ID" value="PSL42053.1"/>
    <property type="molecule type" value="Genomic_DNA"/>
</dbReference>
<protein>
    <submittedName>
        <fullName evidence="2">Uncharacterized protein</fullName>
    </submittedName>
</protein>
<keyword evidence="1" id="KW-1133">Transmembrane helix</keyword>
<organism evidence="2 3">
    <name type="scientific">Planomicrobium soli</name>
    <dbReference type="NCBI Taxonomy" id="1176648"/>
    <lineage>
        <taxon>Bacteria</taxon>
        <taxon>Bacillati</taxon>
        <taxon>Bacillota</taxon>
        <taxon>Bacilli</taxon>
        <taxon>Bacillales</taxon>
        <taxon>Caryophanaceae</taxon>
        <taxon>Planomicrobium</taxon>
    </lineage>
</organism>
<proteinExistence type="predicted"/>
<name>A0A2P8H763_9BACL</name>
<gene>
    <name evidence="2" type="ORF">B0H99_101301</name>
</gene>
<dbReference type="Proteomes" id="UP000242682">
    <property type="component" value="Unassembled WGS sequence"/>
</dbReference>
<evidence type="ECO:0000256" key="1">
    <source>
        <dbReference type="SAM" id="Phobius"/>
    </source>
</evidence>